<dbReference type="EMBL" id="JBBPBK010000011">
    <property type="protein sequence ID" value="KAK9274847.1"/>
    <property type="molecule type" value="Genomic_DNA"/>
</dbReference>
<gene>
    <name evidence="1" type="ORF">L1049_022101</name>
</gene>
<comment type="caution">
    <text evidence="1">The sequence shown here is derived from an EMBL/GenBank/DDBJ whole genome shotgun (WGS) entry which is preliminary data.</text>
</comment>
<name>A0AAP0RD83_LIQFO</name>
<dbReference type="PANTHER" id="PTHR31801:SF1">
    <property type="entry name" value="SPHINGOMYELIN PHOSPHODIESTERASE"/>
    <property type="match status" value="1"/>
</dbReference>
<dbReference type="PANTHER" id="PTHR31801">
    <property type="entry name" value="ALTERED INHERITANCE OF MITOCHONDRIA PROTEIN 24, MITOCHONDRIAL"/>
    <property type="match status" value="1"/>
</dbReference>
<accession>A0AAP0RD83</accession>
<protein>
    <submittedName>
        <fullName evidence="1">Uncharacterized protein</fullName>
    </submittedName>
</protein>
<sequence>MFLKYYMFWFSYYPVCKGNSENSDNVTVRKSKRFRLENWASSLPGFSSTKRGSEQKIECNLYLRLLYAYLRAFVPVYDLNAHQPYRSSLLHYSLGYDGSVMIQAEFVVNTLIQFWLVDNDFSPLPTKVFKSFGMSFPFRSVLGETPPTPGLGEVVKLFVKYLNLSSVELTEGSDQVDHSGSPMWRVSGSVDVMKPRDVGSVSPCLRSVGSWNSLIERPLYRFILRTFLFCPAETSIKNITQVFSLWISYMEPWKISSEDFVGLEAIVDRPTNNARKDTQSPACGYSSSWQGYVLANYLFYSSLVMHFIGFAHKFLHADAEVMVQMVLKVVNILTSSRELIDLIRNVDTVFHSKHAGPGKSMLSSLYRFVPSIREQLQDWEDGLCESDADGSFLHENWNKDLRLFSDGEDGGQAAPSAVYTACRI</sequence>
<dbReference type="Proteomes" id="UP001415857">
    <property type="component" value="Unassembled WGS sequence"/>
</dbReference>
<proteinExistence type="predicted"/>
<keyword evidence="2" id="KW-1185">Reference proteome</keyword>
<evidence type="ECO:0000313" key="1">
    <source>
        <dbReference type="EMBL" id="KAK9274847.1"/>
    </source>
</evidence>
<dbReference type="AlphaFoldDB" id="A0AAP0RD83"/>
<reference evidence="1 2" key="1">
    <citation type="journal article" date="2024" name="Plant J.">
        <title>Genome sequences and population genomics reveal climatic adaptation and genomic divergence between two closely related sweetgum species.</title>
        <authorList>
            <person name="Xu W.Q."/>
            <person name="Ren C.Q."/>
            <person name="Zhang X.Y."/>
            <person name="Comes H.P."/>
            <person name="Liu X.H."/>
            <person name="Li Y.G."/>
            <person name="Kettle C.J."/>
            <person name="Jalonen R."/>
            <person name="Gaisberger H."/>
            <person name="Ma Y.Z."/>
            <person name="Qiu Y.X."/>
        </authorList>
    </citation>
    <scope>NUCLEOTIDE SEQUENCE [LARGE SCALE GENOMIC DNA]</scope>
    <source>
        <strain evidence="1">Hangzhou</strain>
    </source>
</reference>
<organism evidence="1 2">
    <name type="scientific">Liquidambar formosana</name>
    <name type="common">Formosan gum</name>
    <dbReference type="NCBI Taxonomy" id="63359"/>
    <lineage>
        <taxon>Eukaryota</taxon>
        <taxon>Viridiplantae</taxon>
        <taxon>Streptophyta</taxon>
        <taxon>Embryophyta</taxon>
        <taxon>Tracheophyta</taxon>
        <taxon>Spermatophyta</taxon>
        <taxon>Magnoliopsida</taxon>
        <taxon>eudicotyledons</taxon>
        <taxon>Gunneridae</taxon>
        <taxon>Pentapetalae</taxon>
        <taxon>Saxifragales</taxon>
        <taxon>Altingiaceae</taxon>
        <taxon>Liquidambar</taxon>
    </lineage>
</organism>
<evidence type="ECO:0000313" key="2">
    <source>
        <dbReference type="Proteomes" id="UP001415857"/>
    </source>
</evidence>